<reference evidence="3 4" key="1">
    <citation type="submission" date="2019-01" db="EMBL/GenBank/DDBJ databases">
        <title>Agromyces.</title>
        <authorList>
            <person name="Li J."/>
        </authorList>
    </citation>
    <scope>NUCLEOTIDE SEQUENCE [LARGE SCALE GENOMIC DNA]</scope>
    <source>
        <strain evidence="3 4">DSM 15934</strain>
    </source>
</reference>
<dbReference type="PANTHER" id="PTHR35797">
    <property type="entry name" value="PROTEASE-RELATED"/>
    <property type="match status" value="1"/>
</dbReference>
<feature type="transmembrane region" description="Helical" evidence="1">
    <location>
        <begin position="204"/>
        <end position="224"/>
    </location>
</feature>
<dbReference type="GO" id="GO:0004175">
    <property type="term" value="F:endopeptidase activity"/>
    <property type="evidence" value="ECO:0007669"/>
    <property type="project" value="UniProtKB-ARBA"/>
</dbReference>
<evidence type="ECO:0000259" key="2">
    <source>
        <dbReference type="Pfam" id="PF02517"/>
    </source>
</evidence>
<evidence type="ECO:0000256" key="1">
    <source>
        <dbReference type="SAM" id="Phobius"/>
    </source>
</evidence>
<feature type="domain" description="CAAX prenyl protease 2/Lysostaphin resistance protein A-like" evidence="2">
    <location>
        <begin position="187"/>
        <end position="279"/>
    </location>
</feature>
<keyword evidence="1" id="KW-0812">Transmembrane</keyword>
<feature type="transmembrane region" description="Helical" evidence="1">
    <location>
        <begin position="114"/>
        <end position="141"/>
    </location>
</feature>
<feature type="transmembrane region" description="Helical" evidence="1">
    <location>
        <begin position="65"/>
        <end position="85"/>
    </location>
</feature>
<accession>A0A4Q2L4E3</accession>
<feature type="transmembrane region" description="Helical" evidence="1">
    <location>
        <begin position="168"/>
        <end position="192"/>
    </location>
</feature>
<feature type="transmembrane region" description="Helical" evidence="1">
    <location>
        <begin position="236"/>
        <end position="259"/>
    </location>
</feature>
<dbReference type="GO" id="GO:0080120">
    <property type="term" value="P:CAAX-box protein maturation"/>
    <property type="evidence" value="ECO:0007669"/>
    <property type="project" value="UniProtKB-ARBA"/>
</dbReference>
<proteinExistence type="predicted"/>
<feature type="transmembrane region" description="Helical" evidence="1">
    <location>
        <begin position="31"/>
        <end position="53"/>
    </location>
</feature>
<evidence type="ECO:0000313" key="4">
    <source>
        <dbReference type="Proteomes" id="UP000293865"/>
    </source>
</evidence>
<dbReference type="OrthoDB" id="3693644at2"/>
<keyword evidence="3" id="KW-0378">Hydrolase</keyword>
<sequence length="334" mass="34725">MSDERTDVATSTTAGTGPAQVARASAQHVPWAAVAVFAITSCGLAWLVAAPLWIRGQGMSDPLLLVFAVVMMFTPAIATIAALLVERRQLGRRGVRVILRELGMWPLRPARRPVGITVAAIIAMPLLVAAGLLVVGLLGLAEFDLVGFSGFAAQVGADVPAGALAPPVGLLVALQLVTIPIAAIINAPFAFGEEVGWRGWLLPALRPLGTWPALLVSGAFWGFWHTPLILLGYNFGLTDVTGVLLMISSCALLGILLGWTRLRTGSVWPAVFGHGAFNASAGMGALLVAAGSPIPAAWIAGPLGLIMCGVFAAASVILVLVGQFRRERLDARLG</sequence>
<keyword evidence="1" id="KW-0472">Membrane</keyword>
<gene>
    <name evidence="3" type="ORF">ESP51_03980</name>
</gene>
<evidence type="ECO:0000313" key="3">
    <source>
        <dbReference type="EMBL" id="RXZ72337.1"/>
    </source>
</evidence>
<dbReference type="Proteomes" id="UP000293865">
    <property type="component" value="Unassembled WGS sequence"/>
</dbReference>
<feature type="transmembrane region" description="Helical" evidence="1">
    <location>
        <begin position="296"/>
        <end position="322"/>
    </location>
</feature>
<dbReference type="GO" id="GO:0008237">
    <property type="term" value="F:metallopeptidase activity"/>
    <property type="evidence" value="ECO:0007669"/>
    <property type="project" value="UniProtKB-KW"/>
</dbReference>
<keyword evidence="1" id="KW-1133">Transmembrane helix</keyword>
<organism evidence="3 4">
    <name type="scientific">Agromyces albus</name>
    <dbReference type="NCBI Taxonomy" id="205332"/>
    <lineage>
        <taxon>Bacteria</taxon>
        <taxon>Bacillati</taxon>
        <taxon>Actinomycetota</taxon>
        <taxon>Actinomycetes</taxon>
        <taxon>Micrococcales</taxon>
        <taxon>Microbacteriaceae</taxon>
        <taxon>Agromyces</taxon>
    </lineage>
</organism>
<dbReference type="Pfam" id="PF02517">
    <property type="entry name" value="Rce1-like"/>
    <property type="match status" value="1"/>
</dbReference>
<keyword evidence="3" id="KW-0645">Protease</keyword>
<dbReference type="AlphaFoldDB" id="A0A4Q2L4E3"/>
<dbReference type="InterPro" id="IPR003675">
    <property type="entry name" value="Rce1/LyrA-like_dom"/>
</dbReference>
<protein>
    <submittedName>
        <fullName evidence="3">CPBP family intramembrane metalloprotease</fullName>
    </submittedName>
</protein>
<dbReference type="GO" id="GO:0006508">
    <property type="term" value="P:proteolysis"/>
    <property type="evidence" value="ECO:0007669"/>
    <property type="project" value="UniProtKB-KW"/>
</dbReference>
<keyword evidence="4" id="KW-1185">Reference proteome</keyword>
<name>A0A4Q2L4E3_9MICO</name>
<keyword evidence="3" id="KW-0482">Metalloprotease</keyword>
<dbReference type="InterPro" id="IPR042150">
    <property type="entry name" value="MmRce1-like"/>
</dbReference>
<dbReference type="PANTHER" id="PTHR35797:SF1">
    <property type="entry name" value="PROTEASE"/>
    <property type="match status" value="1"/>
</dbReference>
<dbReference type="RefSeq" id="WP_129519602.1">
    <property type="nucleotide sequence ID" value="NZ_SDPN01000005.1"/>
</dbReference>
<comment type="caution">
    <text evidence="3">The sequence shown here is derived from an EMBL/GenBank/DDBJ whole genome shotgun (WGS) entry which is preliminary data.</text>
</comment>
<feature type="transmembrane region" description="Helical" evidence="1">
    <location>
        <begin position="271"/>
        <end position="290"/>
    </location>
</feature>
<dbReference type="EMBL" id="SDPN01000005">
    <property type="protein sequence ID" value="RXZ72337.1"/>
    <property type="molecule type" value="Genomic_DNA"/>
</dbReference>